<accession>A0A2K4ZH57</accession>
<keyword evidence="6 8" id="KW-0067">ATP-binding</keyword>
<dbReference type="InterPro" id="IPR000577">
    <property type="entry name" value="Carb_kinase_FGGY"/>
</dbReference>
<dbReference type="Pfam" id="PF02782">
    <property type="entry name" value="FGGY_C"/>
    <property type="match status" value="1"/>
</dbReference>
<dbReference type="Gene3D" id="3.30.420.40">
    <property type="match status" value="2"/>
</dbReference>
<evidence type="ECO:0000256" key="1">
    <source>
        <dbReference type="ARBA" id="ARBA00009156"/>
    </source>
</evidence>
<evidence type="ECO:0000256" key="9">
    <source>
        <dbReference type="RuleBase" id="RU003733"/>
    </source>
</evidence>
<dbReference type="EC" id="2.7.1.17" evidence="8 10"/>
<keyword evidence="3 8" id="KW-0808">Transferase</keyword>
<comment type="catalytic activity">
    <reaction evidence="8 10">
        <text>D-xylulose + ATP = D-xylulose 5-phosphate + ADP + H(+)</text>
        <dbReference type="Rhea" id="RHEA:10964"/>
        <dbReference type="ChEBI" id="CHEBI:15378"/>
        <dbReference type="ChEBI" id="CHEBI:17140"/>
        <dbReference type="ChEBI" id="CHEBI:30616"/>
        <dbReference type="ChEBI" id="CHEBI:57737"/>
        <dbReference type="ChEBI" id="CHEBI:456216"/>
        <dbReference type="EC" id="2.7.1.17"/>
    </reaction>
</comment>
<dbReference type="EMBL" id="OFSM01000012">
    <property type="protein sequence ID" value="SOY29791.1"/>
    <property type="molecule type" value="Genomic_DNA"/>
</dbReference>
<protein>
    <recommendedName>
        <fullName evidence="8 10">Xylulose kinase</fullName>
        <shortName evidence="8 10">Xylulokinase</shortName>
        <ecNumber evidence="8 10">2.7.1.17</ecNumber>
    </recommendedName>
</protein>
<evidence type="ECO:0000256" key="2">
    <source>
        <dbReference type="ARBA" id="ARBA00022629"/>
    </source>
</evidence>
<organism evidence="13 14">
    <name type="scientific">Acetatifactor muris</name>
    <dbReference type="NCBI Taxonomy" id="879566"/>
    <lineage>
        <taxon>Bacteria</taxon>
        <taxon>Bacillati</taxon>
        <taxon>Bacillota</taxon>
        <taxon>Clostridia</taxon>
        <taxon>Lachnospirales</taxon>
        <taxon>Lachnospiraceae</taxon>
        <taxon>Acetatifactor</taxon>
    </lineage>
</organism>
<gene>
    <name evidence="13" type="primary">xylB_2</name>
    <name evidence="8 10" type="synonym">xylB</name>
    <name evidence="13" type="ORF">AMURIS_02512</name>
</gene>
<dbReference type="HAMAP" id="MF_02220">
    <property type="entry name" value="XylB"/>
    <property type="match status" value="1"/>
</dbReference>
<comment type="similarity">
    <text evidence="1 8 9">Belongs to the FGGY kinase family.</text>
</comment>
<evidence type="ECO:0000313" key="13">
    <source>
        <dbReference type="EMBL" id="SOY29791.1"/>
    </source>
</evidence>
<dbReference type="RefSeq" id="WP_103239883.1">
    <property type="nucleotide sequence ID" value="NZ_JANJZD010000011.1"/>
</dbReference>
<name>A0A2K4ZH57_9FIRM</name>
<dbReference type="AlphaFoldDB" id="A0A2K4ZH57"/>
<evidence type="ECO:0000256" key="10">
    <source>
        <dbReference type="RuleBase" id="RU364073"/>
    </source>
</evidence>
<keyword evidence="4 8" id="KW-0547">Nucleotide-binding</keyword>
<dbReference type="NCBIfam" id="TIGR01312">
    <property type="entry name" value="XylB"/>
    <property type="match status" value="1"/>
</dbReference>
<dbReference type="PIRSF" id="PIRSF000538">
    <property type="entry name" value="GlpK"/>
    <property type="match status" value="1"/>
</dbReference>
<feature type="domain" description="Carbohydrate kinase FGGY C-terminal" evidence="12">
    <location>
        <begin position="258"/>
        <end position="442"/>
    </location>
</feature>
<dbReference type="InterPro" id="IPR018484">
    <property type="entry name" value="FGGY_N"/>
</dbReference>
<dbReference type="PANTHER" id="PTHR43095:SF5">
    <property type="entry name" value="XYLULOSE KINASE"/>
    <property type="match status" value="1"/>
</dbReference>
<dbReference type="InterPro" id="IPR050406">
    <property type="entry name" value="FGGY_Carb_Kinase"/>
</dbReference>
<keyword evidence="2 8" id="KW-0859">Xylose metabolism</keyword>
<feature type="site" description="Important for activity" evidence="8">
    <location>
        <position position="8"/>
    </location>
</feature>
<evidence type="ECO:0000256" key="3">
    <source>
        <dbReference type="ARBA" id="ARBA00022679"/>
    </source>
</evidence>
<dbReference type="InterPro" id="IPR018483">
    <property type="entry name" value="Carb_kinase_FGGY_CS"/>
</dbReference>
<evidence type="ECO:0000256" key="7">
    <source>
        <dbReference type="ARBA" id="ARBA00023277"/>
    </source>
</evidence>
<evidence type="ECO:0000256" key="8">
    <source>
        <dbReference type="HAMAP-Rule" id="MF_02220"/>
    </source>
</evidence>
<evidence type="ECO:0000313" key="14">
    <source>
        <dbReference type="Proteomes" id="UP000236311"/>
    </source>
</evidence>
<dbReference type="PANTHER" id="PTHR43095">
    <property type="entry name" value="SUGAR KINASE"/>
    <property type="match status" value="1"/>
</dbReference>
<evidence type="ECO:0000256" key="6">
    <source>
        <dbReference type="ARBA" id="ARBA00022840"/>
    </source>
</evidence>
<feature type="binding site" evidence="8">
    <location>
        <begin position="81"/>
        <end position="82"/>
    </location>
    <ligand>
        <name>substrate</name>
    </ligand>
</feature>
<dbReference type="Pfam" id="PF00370">
    <property type="entry name" value="FGGY_N"/>
    <property type="match status" value="1"/>
</dbReference>
<keyword evidence="5 8" id="KW-0418">Kinase</keyword>
<dbReference type="GO" id="GO:0042732">
    <property type="term" value="P:D-xylose metabolic process"/>
    <property type="evidence" value="ECO:0007669"/>
    <property type="project" value="UniProtKB-KW"/>
</dbReference>
<dbReference type="CDD" id="cd07808">
    <property type="entry name" value="ASKHA_NBD_FGGY_EcXK-like"/>
    <property type="match status" value="1"/>
</dbReference>
<evidence type="ECO:0000256" key="4">
    <source>
        <dbReference type="ARBA" id="ARBA00022741"/>
    </source>
</evidence>
<dbReference type="GO" id="GO:0005524">
    <property type="term" value="F:ATP binding"/>
    <property type="evidence" value="ECO:0007669"/>
    <property type="project" value="UniProtKB-UniRule"/>
</dbReference>
<dbReference type="PROSITE" id="PS00445">
    <property type="entry name" value="FGGY_KINASES_2"/>
    <property type="match status" value="1"/>
</dbReference>
<evidence type="ECO:0000259" key="12">
    <source>
        <dbReference type="Pfam" id="PF02782"/>
    </source>
</evidence>
<dbReference type="GO" id="GO:0005998">
    <property type="term" value="P:xylulose catabolic process"/>
    <property type="evidence" value="ECO:0007669"/>
    <property type="project" value="UniProtKB-UniRule"/>
</dbReference>
<feature type="active site" description="Proton acceptor" evidence="8">
    <location>
        <position position="240"/>
    </location>
</feature>
<dbReference type="SUPFAM" id="SSF53067">
    <property type="entry name" value="Actin-like ATPase domain"/>
    <property type="match status" value="2"/>
</dbReference>
<proteinExistence type="inferred from homology"/>
<feature type="domain" description="Carbohydrate kinase FGGY N-terminal" evidence="11">
    <location>
        <begin position="4"/>
        <end position="247"/>
    </location>
</feature>
<evidence type="ECO:0000256" key="5">
    <source>
        <dbReference type="ARBA" id="ARBA00022777"/>
    </source>
</evidence>
<dbReference type="InterPro" id="IPR018485">
    <property type="entry name" value="FGGY_C"/>
</dbReference>
<dbReference type="InterPro" id="IPR043129">
    <property type="entry name" value="ATPase_NBD"/>
</dbReference>
<keyword evidence="7 8" id="KW-0119">Carbohydrate metabolism</keyword>
<dbReference type="OrthoDB" id="9805576at2"/>
<dbReference type="GO" id="GO:0004856">
    <property type="term" value="F:D-xylulokinase activity"/>
    <property type="evidence" value="ECO:0007669"/>
    <property type="project" value="UniProtKB-UniRule"/>
</dbReference>
<keyword evidence="14" id="KW-1185">Reference proteome</keyword>
<dbReference type="InterPro" id="IPR006000">
    <property type="entry name" value="Xylulokinase"/>
</dbReference>
<reference evidence="13 14" key="1">
    <citation type="submission" date="2018-01" db="EMBL/GenBank/DDBJ databases">
        <authorList>
            <person name="Gaut B.S."/>
            <person name="Morton B.R."/>
            <person name="Clegg M.T."/>
            <person name="Duvall M.R."/>
        </authorList>
    </citation>
    <scope>NUCLEOTIDE SEQUENCE [LARGE SCALE GENOMIC DNA]</scope>
    <source>
        <strain evidence="13">GP69</strain>
    </source>
</reference>
<dbReference type="Proteomes" id="UP000236311">
    <property type="component" value="Unassembled WGS sequence"/>
</dbReference>
<evidence type="ECO:0000259" key="11">
    <source>
        <dbReference type="Pfam" id="PF00370"/>
    </source>
</evidence>
<sequence length="493" mass="54501">MGLLMGIDIGTSGTKVMLLDAEKGVLGVEKKAYDVAIPRPNYAEQDPELWWSAVLHCIGKLRQTFGALFSRIVGIGLSGQMHGLVLTDRRGRPLRPAILWMDQRAGEECRELNRLIPEKLLQSCILNRIFSGFALTSLLWVKKWEPEIFAGTGYVMQPKDYIRYKLTGLFGSEVTDASATLLFDVVKRNWAWQVMDLCGFPYEIFPECHESGEIQGNVSRDCAAVTGLPVSARVIYGMGDQQAQSIGNGVFGEGAFICNIGTGGQFSAFSREPVYDRELRTHTFCHGTEKAYSVFGAILNAGMSLKWLRDNVLEEKDFMTLSRMAEEIPAGSGGLVFLPYLTGERTPHMDGAAKGMFYGLNLAHTRKHMVRAVMEGVTFALRDCMELLVDMGIRGDDVISSGGGASSPVWLQMQADILNREIRVCHVAEQACLGACMLAGVSTGQFAGLPEAGKRFATYGDRRYLPDRGTVEVYEGIYRTYRTLYQRTRGVEG</sequence>
<comment type="function">
    <text evidence="8">Catalyzes the phosphorylation of D-xylulose to D-xylulose 5-phosphate.</text>
</comment>